<keyword evidence="2" id="KW-1185">Reference proteome</keyword>
<protein>
    <submittedName>
        <fullName evidence="1">Uncharacterized protein</fullName>
    </submittedName>
</protein>
<dbReference type="PROSITE" id="PS50096">
    <property type="entry name" value="IQ"/>
    <property type="match status" value="1"/>
</dbReference>
<evidence type="ECO:0000313" key="1">
    <source>
        <dbReference type="EMBL" id="KAH7424705.1"/>
    </source>
</evidence>
<evidence type="ECO:0000313" key="2">
    <source>
        <dbReference type="Proteomes" id="UP000825935"/>
    </source>
</evidence>
<dbReference type="OrthoDB" id="10515087at2759"/>
<comment type="caution">
    <text evidence="1">The sequence shown here is derived from an EMBL/GenBank/DDBJ whole genome shotgun (WGS) entry which is preliminary data.</text>
</comment>
<reference evidence="1" key="1">
    <citation type="submission" date="2021-08" db="EMBL/GenBank/DDBJ databases">
        <title>WGS assembly of Ceratopteris richardii.</title>
        <authorList>
            <person name="Marchant D.B."/>
            <person name="Chen G."/>
            <person name="Jenkins J."/>
            <person name="Shu S."/>
            <person name="Leebens-Mack J."/>
            <person name="Grimwood J."/>
            <person name="Schmutz J."/>
            <person name="Soltis P."/>
            <person name="Soltis D."/>
            <person name="Chen Z.-H."/>
        </authorList>
    </citation>
    <scope>NUCLEOTIDE SEQUENCE</scope>
    <source>
        <strain evidence="1">Whitten #5841</strain>
        <tissue evidence="1">Leaf</tissue>
    </source>
</reference>
<dbReference type="InterPro" id="IPR000048">
    <property type="entry name" value="IQ_motif_EF-hand-BS"/>
</dbReference>
<accession>A0A8T2TTF0</accession>
<proteinExistence type="predicted"/>
<dbReference type="Proteomes" id="UP000825935">
    <property type="component" value="Chromosome 11"/>
</dbReference>
<sequence length="155" mass="18356">MAIDDRQWQLPWACTPEHHSLPTALRQISSHSLPKYLTTPRAITRDVHFMYARIEWEVFSFHVEEKGIPFRELLETLTLYKIGSKGLELAVRIEREKRIQKIYRHGAMIKIQAAIRGFLARQHQRKEKNEQKKMLTTSMISSMHFEQNEGRWSAL</sequence>
<name>A0A8T2TTF0_CERRI</name>
<dbReference type="AlphaFoldDB" id="A0A8T2TTF0"/>
<dbReference type="EMBL" id="CM035416">
    <property type="protein sequence ID" value="KAH7424705.1"/>
    <property type="molecule type" value="Genomic_DNA"/>
</dbReference>
<dbReference type="Pfam" id="PF00612">
    <property type="entry name" value="IQ"/>
    <property type="match status" value="1"/>
</dbReference>
<dbReference type="SMART" id="SM00015">
    <property type="entry name" value="IQ"/>
    <property type="match status" value="1"/>
</dbReference>
<gene>
    <name evidence="1" type="ORF">KP509_11G020500</name>
</gene>
<organism evidence="1 2">
    <name type="scientific">Ceratopteris richardii</name>
    <name type="common">Triangle waterfern</name>
    <dbReference type="NCBI Taxonomy" id="49495"/>
    <lineage>
        <taxon>Eukaryota</taxon>
        <taxon>Viridiplantae</taxon>
        <taxon>Streptophyta</taxon>
        <taxon>Embryophyta</taxon>
        <taxon>Tracheophyta</taxon>
        <taxon>Polypodiopsida</taxon>
        <taxon>Polypodiidae</taxon>
        <taxon>Polypodiales</taxon>
        <taxon>Pteridineae</taxon>
        <taxon>Pteridaceae</taxon>
        <taxon>Parkerioideae</taxon>
        <taxon>Ceratopteris</taxon>
    </lineage>
</organism>